<gene>
    <name evidence="2" type="ORF">HOLleu_27529</name>
</gene>
<comment type="caution">
    <text evidence="2">The sequence shown here is derived from an EMBL/GenBank/DDBJ whole genome shotgun (WGS) entry which is preliminary data.</text>
</comment>
<evidence type="ECO:0000313" key="3">
    <source>
        <dbReference type="Proteomes" id="UP001152320"/>
    </source>
</evidence>
<protein>
    <submittedName>
        <fullName evidence="2">Uncharacterized protein</fullName>
    </submittedName>
</protein>
<evidence type="ECO:0000313" key="2">
    <source>
        <dbReference type="EMBL" id="KAJ8030964.1"/>
    </source>
</evidence>
<proteinExistence type="predicted"/>
<feature type="compositionally biased region" description="Low complexity" evidence="1">
    <location>
        <begin position="153"/>
        <end position="166"/>
    </location>
</feature>
<dbReference type="AlphaFoldDB" id="A0A9Q1BQY8"/>
<name>A0A9Q1BQY8_HOLLE</name>
<sequence length="212" mass="23721">MRYRITPQATTGKCPSELLYRRRIRSRLDQVRPNIARKVKIQQSGMTDRKNTRAKSRNFYVQDPVLAKNFAPGPTWLKGVVTEILNPAMCEVDLEDGQKIRRHNDQLRLRTIAASDLDACNDSTNVANREAISVPIPIPQSVCTPTVTIADTATDSASSEQASSKDSVGEVPMQTPDQVESNKQNLTDQGSTRVTTRKKYPSVLLKDYVVYK</sequence>
<feature type="compositionally biased region" description="Polar residues" evidence="1">
    <location>
        <begin position="175"/>
        <end position="194"/>
    </location>
</feature>
<keyword evidence="3" id="KW-1185">Reference proteome</keyword>
<evidence type="ECO:0000256" key="1">
    <source>
        <dbReference type="SAM" id="MobiDB-lite"/>
    </source>
</evidence>
<feature type="region of interest" description="Disordered" evidence="1">
    <location>
        <begin position="153"/>
        <end position="197"/>
    </location>
</feature>
<dbReference type="OrthoDB" id="10057092at2759"/>
<reference evidence="2" key="1">
    <citation type="submission" date="2021-10" db="EMBL/GenBank/DDBJ databases">
        <title>Tropical sea cucumber genome reveals ecological adaptation and Cuvierian tubules defense mechanism.</title>
        <authorList>
            <person name="Chen T."/>
        </authorList>
    </citation>
    <scope>NUCLEOTIDE SEQUENCE</scope>
    <source>
        <strain evidence="2">Nanhai2018</strain>
        <tissue evidence="2">Muscle</tissue>
    </source>
</reference>
<dbReference type="EMBL" id="JAIZAY010000013">
    <property type="protein sequence ID" value="KAJ8030964.1"/>
    <property type="molecule type" value="Genomic_DNA"/>
</dbReference>
<organism evidence="2 3">
    <name type="scientific">Holothuria leucospilota</name>
    <name type="common">Black long sea cucumber</name>
    <name type="synonym">Mertensiothuria leucospilota</name>
    <dbReference type="NCBI Taxonomy" id="206669"/>
    <lineage>
        <taxon>Eukaryota</taxon>
        <taxon>Metazoa</taxon>
        <taxon>Echinodermata</taxon>
        <taxon>Eleutherozoa</taxon>
        <taxon>Echinozoa</taxon>
        <taxon>Holothuroidea</taxon>
        <taxon>Aspidochirotacea</taxon>
        <taxon>Aspidochirotida</taxon>
        <taxon>Holothuriidae</taxon>
        <taxon>Holothuria</taxon>
    </lineage>
</organism>
<dbReference type="PANTHER" id="PTHR37984:SF5">
    <property type="entry name" value="PROTEIN NYNRIN-LIKE"/>
    <property type="match status" value="1"/>
</dbReference>
<dbReference type="Proteomes" id="UP001152320">
    <property type="component" value="Chromosome 13"/>
</dbReference>
<accession>A0A9Q1BQY8</accession>
<dbReference type="InterPro" id="IPR050951">
    <property type="entry name" value="Retrovirus_Pol_polyprotein"/>
</dbReference>
<dbReference type="PANTHER" id="PTHR37984">
    <property type="entry name" value="PROTEIN CBG26694"/>
    <property type="match status" value="1"/>
</dbReference>